<dbReference type="Proteomes" id="UP000215902">
    <property type="component" value="Unassembled WGS sequence"/>
</dbReference>
<keyword evidence="3" id="KW-1185">Reference proteome</keyword>
<dbReference type="Pfam" id="PF00531">
    <property type="entry name" value="Death"/>
    <property type="match status" value="1"/>
</dbReference>
<dbReference type="InterPro" id="IPR011992">
    <property type="entry name" value="EF-hand-dom_pair"/>
</dbReference>
<evidence type="ECO:0000259" key="1">
    <source>
        <dbReference type="PROSITE" id="PS50017"/>
    </source>
</evidence>
<dbReference type="GO" id="GO:0007165">
    <property type="term" value="P:signal transduction"/>
    <property type="evidence" value="ECO:0007669"/>
    <property type="project" value="InterPro"/>
</dbReference>
<sequence>MGNQIALITKSGSIQVGERTNPSRADWITEHAVATGLSVVEVERLWLRFQQLGCTSEGLITNEVLRKRSMYSEDTFLRKFIGYLRDDFRSDGKVTFQNFCNAMYWIEKATARDKLNAIFNYLNNGNPLDKDTVRQILPKIIENDSEQGYDRLADTLMEQLAGSGTEGGGVNAAESYISQDSFVQYCLDRIPKSRLEALLAFNVIPRHVSDQARQELERAEADGGRRQPAQAAAAPEAQVDAAEAVYTVPTDAQLAVVAQRASRRDYRLLGNKLGFYESDMNQIENLYRGDRFQQLYHMLIEWRKREGKAAYVITLQKVLQECLMPDIAAELNPKHRDEQKTWNL</sequence>
<name>A0A267ELJ0_9PLAT</name>
<dbReference type="AlphaFoldDB" id="A0A267ELJ0"/>
<dbReference type="EMBL" id="NIVC01001999">
    <property type="protein sequence ID" value="PAA61757.1"/>
    <property type="molecule type" value="Genomic_DNA"/>
</dbReference>
<evidence type="ECO:0000313" key="3">
    <source>
        <dbReference type="Proteomes" id="UP000215902"/>
    </source>
</evidence>
<dbReference type="PROSITE" id="PS50017">
    <property type="entry name" value="DEATH_DOMAIN"/>
    <property type="match status" value="1"/>
</dbReference>
<dbReference type="OrthoDB" id="20872at2759"/>
<proteinExistence type="predicted"/>
<dbReference type="CDD" id="cd01670">
    <property type="entry name" value="Death"/>
    <property type="match status" value="1"/>
</dbReference>
<dbReference type="Gene3D" id="1.10.238.10">
    <property type="entry name" value="EF-hand"/>
    <property type="match status" value="1"/>
</dbReference>
<reference evidence="2 3" key="1">
    <citation type="submission" date="2017-06" db="EMBL/GenBank/DDBJ databases">
        <title>A platform for efficient transgenesis in Macrostomum lignano, a flatworm model organism for stem cell research.</title>
        <authorList>
            <person name="Berezikov E."/>
        </authorList>
    </citation>
    <scope>NUCLEOTIDE SEQUENCE [LARGE SCALE GENOMIC DNA]</scope>
    <source>
        <strain evidence="2">DV1</strain>
        <tissue evidence="2">Whole organism</tissue>
    </source>
</reference>
<dbReference type="InterPro" id="IPR011029">
    <property type="entry name" value="DEATH-like_dom_sf"/>
</dbReference>
<accession>A0A267ELJ0</accession>
<organism evidence="2 3">
    <name type="scientific">Macrostomum lignano</name>
    <dbReference type="NCBI Taxonomy" id="282301"/>
    <lineage>
        <taxon>Eukaryota</taxon>
        <taxon>Metazoa</taxon>
        <taxon>Spiralia</taxon>
        <taxon>Lophotrochozoa</taxon>
        <taxon>Platyhelminthes</taxon>
        <taxon>Rhabditophora</taxon>
        <taxon>Macrostomorpha</taxon>
        <taxon>Macrostomida</taxon>
        <taxon>Macrostomidae</taxon>
        <taxon>Macrostomum</taxon>
    </lineage>
</organism>
<comment type="caution">
    <text evidence="2">The sequence shown here is derived from an EMBL/GenBank/DDBJ whole genome shotgun (WGS) entry which is preliminary data.</text>
</comment>
<dbReference type="SMART" id="SM00005">
    <property type="entry name" value="DEATH"/>
    <property type="match status" value="1"/>
</dbReference>
<dbReference type="InterPro" id="IPR000488">
    <property type="entry name" value="Death_dom"/>
</dbReference>
<evidence type="ECO:0000313" key="2">
    <source>
        <dbReference type="EMBL" id="PAA61757.1"/>
    </source>
</evidence>
<feature type="domain" description="Death" evidence="1">
    <location>
        <begin position="265"/>
        <end position="335"/>
    </location>
</feature>
<dbReference type="Gene3D" id="1.10.533.10">
    <property type="entry name" value="Death Domain, Fas"/>
    <property type="match status" value="1"/>
</dbReference>
<gene>
    <name evidence="2" type="ORF">BOX15_Mlig027350g1</name>
</gene>
<dbReference type="SUPFAM" id="SSF47986">
    <property type="entry name" value="DEATH domain"/>
    <property type="match status" value="1"/>
</dbReference>
<dbReference type="SUPFAM" id="SSF47473">
    <property type="entry name" value="EF-hand"/>
    <property type="match status" value="1"/>
</dbReference>
<protein>
    <recommendedName>
        <fullName evidence="1">Death domain-containing protein</fullName>
    </recommendedName>
</protein>